<evidence type="ECO:0000256" key="2">
    <source>
        <dbReference type="SAM" id="MobiDB-lite"/>
    </source>
</evidence>
<dbReference type="OrthoDB" id="1564555at2759"/>
<dbReference type="GO" id="GO:0006457">
    <property type="term" value="P:protein folding"/>
    <property type="evidence" value="ECO:0007669"/>
    <property type="project" value="TreeGrafter"/>
</dbReference>
<sequence length="263" mass="28784">MQNATCIIGLDAENVRETSGGRACHWAVPVVALRVPGHKKLCFPQSDLFCKIFPLLLDCFLTPRNMMATDKALAPEVLWAQRADELFVTINLSDVEDPKIDVTPSSLKFAGKARGNQYAVTIDFYKEVDPETSKQSITARNLSFVLAKKEKGQEYWPRLTKEKGKLHWLKTDFSKWKDEDEDDEPVQAGFEGMDFSQFQGMGGMGGMSGMGGLGGLGGLGGMGGMDFGAGGMDFGSDEKDSDDEDDEDMPDLEVAQDKTEDSA</sequence>
<dbReference type="FunFam" id="2.60.40.790:FF:000013">
    <property type="entry name" value="Very-long-chain (3R)-3-hydroxyacyl-CoA dehydratase"/>
    <property type="match status" value="1"/>
</dbReference>
<dbReference type="VEuPathDB" id="FungiDB:SPPG_05123"/>
<dbReference type="PANTHER" id="PTHR22932:SF1">
    <property type="entry name" value="CO-CHAPERONE PROTEIN DAF-41"/>
    <property type="match status" value="1"/>
</dbReference>
<dbReference type="Proteomes" id="UP000053201">
    <property type="component" value="Unassembled WGS sequence"/>
</dbReference>
<evidence type="ECO:0000256" key="1">
    <source>
        <dbReference type="ARBA" id="ARBA00025733"/>
    </source>
</evidence>
<feature type="compositionally biased region" description="Acidic residues" evidence="2">
    <location>
        <begin position="239"/>
        <end position="251"/>
    </location>
</feature>
<gene>
    <name evidence="4" type="ORF">SPPG_05123</name>
</gene>
<dbReference type="CDD" id="cd06465">
    <property type="entry name" value="p23_hB-ind1_like"/>
    <property type="match status" value="1"/>
</dbReference>
<feature type="domain" description="CS" evidence="3">
    <location>
        <begin position="72"/>
        <end position="160"/>
    </location>
</feature>
<dbReference type="Pfam" id="PF04969">
    <property type="entry name" value="CS"/>
    <property type="match status" value="1"/>
</dbReference>
<dbReference type="GeneID" id="27688525"/>
<evidence type="ECO:0000313" key="5">
    <source>
        <dbReference type="Proteomes" id="UP000053201"/>
    </source>
</evidence>
<proteinExistence type="inferred from homology"/>
<dbReference type="GO" id="GO:0051879">
    <property type="term" value="F:Hsp90 protein binding"/>
    <property type="evidence" value="ECO:0007669"/>
    <property type="project" value="InterPro"/>
</dbReference>
<dbReference type="STRING" id="645134.A0A0L0HG20"/>
<evidence type="ECO:0000259" key="3">
    <source>
        <dbReference type="PROSITE" id="PS51203"/>
    </source>
</evidence>
<feature type="region of interest" description="Disordered" evidence="2">
    <location>
        <begin position="227"/>
        <end position="263"/>
    </location>
</feature>
<evidence type="ECO:0000313" key="4">
    <source>
        <dbReference type="EMBL" id="KNC99743.1"/>
    </source>
</evidence>
<dbReference type="PROSITE" id="PS51203">
    <property type="entry name" value="CS"/>
    <property type="match status" value="1"/>
</dbReference>
<dbReference type="GO" id="GO:0005829">
    <property type="term" value="C:cytosol"/>
    <property type="evidence" value="ECO:0007669"/>
    <property type="project" value="TreeGrafter"/>
</dbReference>
<dbReference type="SUPFAM" id="SSF49764">
    <property type="entry name" value="HSP20-like chaperones"/>
    <property type="match status" value="1"/>
</dbReference>
<name>A0A0L0HG20_SPIPD</name>
<dbReference type="GO" id="GO:0005634">
    <property type="term" value="C:nucleus"/>
    <property type="evidence" value="ECO:0007669"/>
    <property type="project" value="TreeGrafter"/>
</dbReference>
<accession>A0A0L0HG20</accession>
<organism evidence="4 5">
    <name type="scientific">Spizellomyces punctatus (strain DAOM BR117)</name>
    <dbReference type="NCBI Taxonomy" id="645134"/>
    <lineage>
        <taxon>Eukaryota</taxon>
        <taxon>Fungi</taxon>
        <taxon>Fungi incertae sedis</taxon>
        <taxon>Chytridiomycota</taxon>
        <taxon>Chytridiomycota incertae sedis</taxon>
        <taxon>Chytridiomycetes</taxon>
        <taxon>Spizellomycetales</taxon>
        <taxon>Spizellomycetaceae</taxon>
        <taxon>Spizellomyces</taxon>
    </lineage>
</organism>
<dbReference type="Gene3D" id="2.60.40.790">
    <property type="match status" value="1"/>
</dbReference>
<dbReference type="GO" id="GO:0051131">
    <property type="term" value="P:chaperone-mediated protein complex assembly"/>
    <property type="evidence" value="ECO:0007669"/>
    <property type="project" value="TreeGrafter"/>
</dbReference>
<dbReference type="RefSeq" id="XP_016607783.1">
    <property type="nucleotide sequence ID" value="XM_016753351.1"/>
</dbReference>
<dbReference type="PANTHER" id="PTHR22932">
    <property type="entry name" value="TELOMERASE-BINDING PROTEIN P23 HSP90 CO-CHAPERONE"/>
    <property type="match status" value="1"/>
</dbReference>
<dbReference type="InterPro" id="IPR045250">
    <property type="entry name" value="p23-like"/>
</dbReference>
<dbReference type="eggNOG" id="KOG3158">
    <property type="taxonomic scope" value="Eukaryota"/>
</dbReference>
<protein>
    <recommendedName>
        <fullName evidence="3">CS domain-containing protein</fullName>
    </recommendedName>
</protein>
<dbReference type="OMA" id="EEGPYWP"/>
<dbReference type="InterPro" id="IPR007052">
    <property type="entry name" value="CS_dom"/>
</dbReference>
<comment type="similarity">
    <text evidence="1">Belongs to the p23/wos2 family.</text>
</comment>
<dbReference type="InParanoid" id="A0A0L0HG20"/>
<reference evidence="4 5" key="1">
    <citation type="submission" date="2009-08" db="EMBL/GenBank/DDBJ databases">
        <title>The Genome Sequence of Spizellomyces punctatus strain DAOM BR117.</title>
        <authorList>
            <consortium name="The Broad Institute Genome Sequencing Platform"/>
            <person name="Russ C."/>
            <person name="Cuomo C."/>
            <person name="Shea T."/>
            <person name="Young S.K."/>
            <person name="Zeng Q."/>
            <person name="Koehrsen M."/>
            <person name="Haas B."/>
            <person name="Borodovsky M."/>
            <person name="Guigo R."/>
            <person name="Alvarado L."/>
            <person name="Berlin A."/>
            <person name="Bochicchio J."/>
            <person name="Borenstein D."/>
            <person name="Chapman S."/>
            <person name="Chen Z."/>
            <person name="Engels R."/>
            <person name="Freedman E."/>
            <person name="Gellesch M."/>
            <person name="Goldberg J."/>
            <person name="Griggs A."/>
            <person name="Gujja S."/>
            <person name="Heiman D."/>
            <person name="Hepburn T."/>
            <person name="Howarth C."/>
            <person name="Jen D."/>
            <person name="Larson L."/>
            <person name="Lewis B."/>
            <person name="Mehta T."/>
            <person name="Park D."/>
            <person name="Pearson M."/>
            <person name="Roberts A."/>
            <person name="Saif S."/>
            <person name="Shenoy N."/>
            <person name="Sisk P."/>
            <person name="Stolte C."/>
            <person name="Sykes S."/>
            <person name="Thomson T."/>
            <person name="Walk T."/>
            <person name="White J."/>
            <person name="Yandava C."/>
            <person name="Burger G."/>
            <person name="Gray M.W."/>
            <person name="Holland P.W.H."/>
            <person name="King N."/>
            <person name="Lang F.B.F."/>
            <person name="Roger A.J."/>
            <person name="Ruiz-Trillo I."/>
            <person name="Lander E."/>
            <person name="Nusbaum C."/>
        </authorList>
    </citation>
    <scope>NUCLEOTIDE SEQUENCE [LARGE SCALE GENOMIC DNA]</scope>
    <source>
        <strain evidence="4 5">DAOM BR117</strain>
    </source>
</reference>
<keyword evidence="5" id="KW-1185">Reference proteome</keyword>
<dbReference type="AlphaFoldDB" id="A0A0L0HG20"/>
<dbReference type="EMBL" id="KQ257457">
    <property type="protein sequence ID" value="KNC99743.1"/>
    <property type="molecule type" value="Genomic_DNA"/>
</dbReference>
<dbReference type="InterPro" id="IPR008978">
    <property type="entry name" value="HSP20-like_chaperone"/>
</dbReference>
<dbReference type="GO" id="GO:0051087">
    <property type="term" value="F:protein-folding chaperone binding"/>
    <property type="evidence" value="ECO:0007669"/>
    <property type="project" value="TreeGrafter"/>
</dbReference>